<sequence>MKSSNQLKVITLNLPPLDKSHFQLGSSGLTDQTRSQRAITAISDQNPDIIFFIEEYGPLFAEIATQLRGQYYFIYPQDFQPSVRAFAGVVAAVKSSIKLQAQLDGHYFKINQTAKILGLQIADDWFIGVHYPQPAQVRDFDQKFKDSIRKLKPKLIVGDFNPVRGAKSAIKLYDDLLKPVSVTSLFHSKLDFVFIPEAEVPSQRLVFDHALMDPNSQLFLSDHALTGAILSP</sequence>
<keyword evidence="1" id="KW-0255">Endonuclease</keyword>
<accession>A0ABW4BRM0</accession>
<keyword evidence="1" id="KW-0378">Hydrolase</keyword>
<dbReference type="Proteomes" id="UP001597191">
    <property type="component" value="Unassembled WGS sequence"/>
</dbReference>
<dbReference type="GO" id="GO:0004519">
    <property type="term" value="F:endonuclease activity"/>
    <property type="evidence" value="ECO:0007669"/>
    <property type="project" value="UniProtKB-KW"/>
</dbReference>
<reference evidence="2" key="1">
    <citation type="journal article" date="2019" name="Int. J. Syst. Evol. Microbiol.">
        <title>The Global Catalogue of Microorganisms (GCM) 10K type strain sequencing project: providing services to taxonomists for standard genome sequencing and annotation.</title>
        <authorList>
            <consortium name="The Broad Institute Genomics Platform"/>
            <consortium name="The Broad Institute Genome Sequencing Center for Infectious Disease"/>
            <person name="Wu L."/>
            <person name="Ma J."/>
        </authorList>
    </citation>
    <scope>NUCLEOTIDE SEQUENCE [LARGE SCALE GENOMIC DNA]</scope>
    <source>
        <strain evidence="2">CCM 8937</strain>
    </source>
</reference>
<comment type="caution">
    <text evidence="1">The sequence shown here is derived from an EMBL/GenBank/DDBJ whole genome shotgun (WGS) entry which is preliminary data.</text>
</comment>
<dbReference type="InterPro" id="IPR036691">
    <property type="entry name" value="Endo/exonu/phosph_ase_sf"/>
</dbReference>
<protein>
    <submittedName>
        <fullName evidence="1">Endonuclease/exonuclease/phosphatase family protein</fullName>
    </submittedName>
</protein>
<evidence type="ECO:0000313" key="2">
    <source>
        <dbReference type="Proteomes" id="UP001597191"/>
    </source>
</evidence>
<proteinExistence type="predicted"/>
<name>A0ABW4BRM0_9LACO</name>
<gene>
    <name evidence="1" type="ORF">ACFQ4R_09705</name>
</gene>
<dbReference type="Gene3D" id="3.60.10.10">
    <property type="entry name" value="Endonuclease/exonuclease/phosphatase"/>
    <property type="match status" value="1"/>
</dbReference>
<dbReference type="RefSeq" id="WP_125649735.1">
    <property type="nucleotide sequence ID" value="NZ_JBHTOH010000089.1"/>
</dbReference>
<keyword evidence="1" id="KW-0540">Nuclease</keyword>
<keyword evidence="2" id="KW-1185">Reference proteome</keyword>
<dbReference type="EMBL" id="JBHTOH010000089">
    <property type="protein sequence ID" value="MFD1411858.1"/>
    <property type="molecule type" value="Genomic_DNA"/>
</dbReference>
<dbReference type="SUPFAM" id="SSF56219">
    <property type="entry name" value="DNase I-like"/>
    <property type="match status" value="1"/>
</dbReference>
<evidence type="ECO:0000313" key="1">
    <source>
        <dbReference type="EMBL" id="MFD1411858.1"/>
    </source>
</evidence>
<organism evidence="1 2">
    <name type="scientific">Lapidilactobacillus gannanensis</name>
    <dbReference type="NCBI Taxonomy" id="2486002"/>
    <lineage>
        <taxon>Bacteria</taxon>
        <taxon>Bacillati</taxon>
        <taxon>Bacillota</taxon>
        <taxon>Bacilli</taxon>
        <taxon>Lactobacillales</taxon>
        <taxon>Lactobacillaceae</taxon>
        <taxon>Lapidilactobacillus</taxon>
    </lineage>
</organism>